<dbReference type="OrthoDB" id="3222at2759"/>
<dbReference type="InterPro" id="IPR034294">
    <property type="entry name" value="Aquaporin_transptr"/>
</dbReference>
<keyword evidence="4" id="KW-1185">Reference proteome</keyword>
<dbReference type="AlphaFoldDB" id="A0A5A7PSA7"/>
<evidence type="ECO:0000256" key="2">
    <source>
        <dbReference type="SAM" id="Phobius"/>
    </source>
</evidence>
<accession>A0A5A7PSA7</accession>
<feature type="compositionally biased region" description="Low complexity" evidence="1">
    <location>
        <begin position="161"/>
        <end position="173"/>
    </location>
</feature>
<sequence>MRLWIKLVLPDQLGTSVQSKDYKEAPSTPLFELGELHTWFFWRAGIAEIIAIFMFLYITILTVMGLSRSGSKCSTVIRTYSVCDVYFVGTAHVSTNVSDNDLDVDGLSVLKISSGSFVTAATNYNARVVECHLASVKTRRTPAFSNSSRPRRPKIFRPYTATPLAATPPSLTSRPSLGAPLSGQGARGHRSSTRTSRPSLAAPSGQGARGHRSSRHTAHGNTSVYHRCFFPGRDF</sequence>
<keyword evidence="2" id="KW-0812">Transmembrane</keyword>
<keyword evidence="2" id="KW-1133">Transmembrane helix</keyword>
<reference evidence="4" key="1">
    <citation type="journal article" date="2019" name="Curr. Biol.">
        <title>Genome Sequence of Striga asiatica Provides Insight into the Evolution of Plant Parasitism.</title>
        <authorList>
            <person name="Yoshida S."/>
            <person name="Kim S."/>
            <person name="Wafula E.K."/>
            <person name="Tanskanen J."/>
            <person name="Kim Y.M."/>
            <person name="Honaas L."/>
            <person name="Yang Z."/>
            <person name="Spallek T."/>
            <person name="Conn C.E."/>
            <person name="Ichihashi Y."/>
            <person name="Cheong K."/>
            <person name="Cui S."/>
            <person name="Der J.P."/>
            <person name="Gundlach H."/>
            <person name="Jiao Y."/>
            <person name="Hori C."/>
            <person name="Ishida J.K."/>
            <person name="Kasahara H."/>
            <person name="Kiba T."/>
            <person name="Kim M.S."/>
            <person name="Koo N."/>
            <person name="Laohavisit A."/>
            <person name="Lee Y.H."/>
            <person name="Lumba S."/>
            <person name="McCourt P."/>
            <person name="Mortimer J.C."/>
            <person name="Mutuku J.M."/>
            <person name="Nomura T."/>
            <person name="Sasaki-Sekimoto Y."/>
            <person name="Seto Y."/>
            <person name="Wang Y."/>
            <person name="Wakatake T."/>
            <person name="Sakakibara H."/>
            <person name="Demura T."/>
            <person name="Yamaguchi S."/>
            <person name="Yoneyama K."/>
            <person name="Manabe R.I."/>
            <person name="Nelson D.C."/>
            <person name="Schulman A.H."/>
            <person name="Timko M.P."/>
            <person name="dePamphilis C.W."/>
            <person name="Choi D."/>
            <person name="Shirasu K."/>
        </authorList>
    </citation>
    <scope>NUCLEOTIDE SEQUENCE [LARGE SCALE GENOMIC DNA]</scope>
    <source>
        <strain evidence="4">cv. UVA1</strain>
    </source>
</reference>
<evidence type="ECO:0000313" key="4">
    <source>
        <dbReference type="Proteomes" id="UP000325081"/>
    </source>
</evidence>
<comment type="caution">
    <text evidence="3">The sequence shown here is derived from an EMBL/GenBank/DDBJ whole genome shotgun (WGS) entry which is preliminary data.</text>
</comment>
<evidence type="ECO:0000256" key="1">
    <source>
        <dbReference type="SAM" id="MobiDB-lite"/>
    </source>
</evidence>
<dbReference type="EMBL" id="BKCP01005006">
    <property type="protein sequence ID" value="GER35700.1"/>
    <property type="molecule type" value="Genomic_DNA"/>
</dbReference>
<feature type="compositionally biased region" description="Basic residues" evidence="1">
    <location>
        <begin position="209"/>
        <end position="218"/>
    </location>
</feature>
<keyword evidence="2" id="KW-0472">Membrane</keyword>
<proteinExistence type="predicted"/>
<dbReference type="Proteomes" id="UP000325081">
    <property type="component" value="Unassembled WGS sequence"/>
</dbReference>
<gene>
    <name evidence="3" type="ORF">STAS_12002</name>
</gene>
<protein>
    <submittedName>
        <fullName evidence="3">Plasma membrane aquaporin</fullName>
    </submittedName>
</protein>
<evidence type="ECO:0000313" key="3">
    <source>
        <dbReference type="EMBL" id="GER35700.1"/>
    </source>
</evidence>
<feature type="transmembrane region" description="Helical" evidence="2">
    <location>
        <begin position="40"/>
        <end position="64"/>
    </location>
</feature>
<feature type="region of interest" description="Disordered" evidence="1">
    <location>
        <begin position="161"/>
        <end position="219"/>
    </location>
</feature>
<organism evidence="3 4">
    <name type="scientific">Striga asiatica</name>
    <name type="common">Asiatic witchweed</name>
    <name type="synonym">Buchnera asiatica</name>
    <dbReference type="NCBI Taxonomy" id="4170"/>
    <lineage>
        <taxon>Eukaryota</taxon>
        <taxon>Viridiplantae</taxon>
        <taxon>Streptophyta</taxon>
        <taxon>Embryophyta</taxon>
        <taxon>Tracheophyta</taxon>
        <taxon>Spermatophyta</taxon>
        <taxon>Magnoliopsida</taxon>
        <taxon>eudicotyledons</taxon>
        <taxon>Gunneridae</taxon>
        <taxon>Pentapetalae</taxon>
        <taxon>asterids</taxon>
        <taxon>lamiids</taxon>
        <taxon>Lamiales</taxon>
        <taxon>Orobanchaceae</taxon>
        <taxon>Buchnereae</taxon>
        <taxon>Striga</taxon>
    </lineage>
</organism>
<dbReference type="PANTHER" id="PTHR45687">
    <property type="entry name" value="AQUAPORIN OR AQUAGLYCEROPORIN RELATED"/>
    <property type="match status" value="1"/>
</dbReference>
<name>A0A5A7PSA7_STRAF</name>